<evidence type="ECO:0000313" key="3">
    <source>
        <dbReference type="Proteomes" id="UP001321473"/>
    </source>
</evidence>
<feature type="compositionally biased region" description="Polar residues" evidence="1">
    <location>
        <begin position="141"/>
        <end position="151"/>
    </location>
</feature>
<evidence type="ECO:0000256" key="1">
    <source>
        <dbReference type="SAM" id="MobiDB-lite"/>
    </source>
</evidence>
<protein>
    <submittedName>
        <fullName evidence="2">Uncharacterized protein</fullName>
    </submittedName>
</protein>
<feature type="non-terminal residue" evidence="2">
    <location>
        <position position="1"/>
    </location>
</feature>
<proteinExistence type="predicted"/>
<evidence type="ECO:0000313" key="2">
    <source>
        <dbReference type="EMBL" id="KAK8781696.1"/>
    </source>
</evidence>
<sequence>CLDNTLKLCDNGTVVDTSFVRSLVSYNVCMLEDWMNSTPLDNIKQFACNILRGTKALFNGVFFIGPGLYNLLTSATSTTPSPEATTMGVTVPDDATTAPSAEIPTQGATIPGDTTASPLAEFTSQGTTNLVDATTVPSAEITTQGATTPLNATAAPSAETTSQASTTLTVETTPSVSEGTYQGAGTSAVLTTAPSAEITTQAPATSADTATVTTAIATTAASPTTMTTSSQGSCVEASIPNVFGLSETEMKSERNASFQKYVTIEEG</sequence>
<feature type="region of interest" description="Disordered" evidence="1">
    <location>
        <begin position="141"/>
        <end position="182"/>
    </location>
</feature>
<accession>A0AAQ4F3M5</accession>
<dbReference type="Proteomes" id="UP001321473">
    <property type="component" value="Unassembled WGS sequence"/>
</dbReference>
<comment type="caution">
    <text evidence="2">The sequence shown here is derived from an EMBL/GenBank/DDBJ whole genome shotgun (WGS) entry which is preliminary data.</text>
</comment>
<reference evidence="2 3" key="1">
    <citation type="journal article" date="2023" name="Arcadia Sci">
        <title>De novo assembly of a long-read Amblyomma americanum tick genome.</title>
        <authorList>
            <person name="Chou S."/>
            <person name="Poskanzer K.E."/>
            <person name="Rollins M."/>
            <person name="Thuy-Boun P.S."/>
        </authorList>
    </citation>
    <scope>NUCLEOTIDE SEQUENCE [LARGE SCALE GENOMIC DNA]</scope>
    <source>
        <strain evidence="2">F_SG_1</strain>
        <tissue evidence="2">Salivary glands</tissue>
    </source>
</reference>
<gene>
    <name evidence="2" type="ORF">V5799_016959</name>
</gene>
<keyword evidence="3" id="KW-1185">Reference proteome</keyword>
<organism evidence="2 3">
    <name type="scientific">Amblyomma americanum</name>
    <name type="common">Lone star tick</name>
    <dbReference type="NCBI Taxonomy" id="6943"/>
    <lineage>
        <taxon>Eukaryota</taxon>
        <taxon>Metazoa</taxon>
        <taxon>Ecdysozoa</taxon>
        <taxon>Arthropoda</taxon>
        <taxon>Chelicerata</taxon>
        <taxon>Arachnida</taxon>
        <taxon>Acari</taxon>
        <taxon>Parasitiformes</taxon>
        <taxon>Ixodida</taxon>
        <taxon>Ixodoidea</taxon>
        <taxon>Ixodidae</taxon>
        <taxon>Amblyomminae</taxon>
        <taxon>Amblyomma</taxon>
    </lineage>
</organism>
<name>A0AAQ4F3M5_AMBAM</name>
<dbReference type="EMBL" id="JARKHS020007427">
    <property type="protein sequence ID" value="KAK8781696.1"/>
    <property type="molecule type" value="Genomic_DNA"/>
</dbReference>
<dbReference type="AlphaFoldDB" id="A0AAQ4F3M5"/>
<feature type="compositionally biased region" description="Polar residues" evidence="1">
    <location>
        <begin position="158"/>
        <end position="182"/>
    </location>
</feature>